<dbReference type="Proteomes" id="UP000297245">
    <property type="component" value="Unassembled WGS sequence"/>
</dbReference>
<accession>A0A4V4HGM5</accession>
<name>A0A4V4HGM5_DENBC</name>
<proteinExistence type="predicted"/>
<dbReference type="AlphaFoldDB" id="A0A4V4HGM5"/>
<dbReference type="InterPro" id="IPR041078">
    <property type="entry name" value="Plavaka"/>
</dbReference>
<gene>
    <name evidence="1" type="ORF">K435DRAFT_583503</name>
</gene>
<dbReference type="OrthoDB" id="2418900at2759"/>
<evidence type="ECO:0000313" key="2">
    <source>
        <dbReference type="Proteomes" id="UP000297245"/>
    </source>
</evidence>
<reference evidence="1 2" key="1">
    <citation type="journal article" date="2019" name="Nat. Ecol. Evol.">
        <title>Megaphylogeny resolves global patterns of mushroom evolution.</title>
        <authorList>
            <person name="Varga T."/>
            <person name="Krizsan K."/>
            <person name="Foldi C."/>
            <person name="Dima B."/>
            <person name="Sanchez-Garcia M."/>
            <person name="Sanchez-Ramirez S."/>
            <person name="Szollosi G.J."/>
            <person name="Szarkandi J.G."/>
            <person name="Papp V."/>
            <person name="Albert L."/>
            <person name="Andreopoulos W."/>
            <person name="Angelini C."/>
            <person name="Antonin V."/>
            <person name="Barry K.W."/>
            <person name="Bougher N.L."/>
            <person name="Buchanan P."/>
            <person name="Buyck B."/>
            <person name="Bense V."/>
            <person name="Catcheside P."/>
            <person name="Chovatia M."/>
            <person name="Cooper J."/>
            <person name="Damon W."/>
            <person name="Desjardin D."/>
            <person name="Finy P."/>
            <person name="Geml J."/>
            <person name="Haridas S."/>
            <person name="Hughes K."/>
            <person name="Justo A."/>
            <person name="Karasinski D."/>
            <person name="Kautmanova I."/>
            <person name="Kiss B."/>
            <person name="Kocsube S."/>
            <person name="Kotiranta H."/>
            <person name="LaButti K.M."/>
            <person name="Lechner B.E."/>
            <person name="Liimatainen K."/>
            <person name="Lipzen A."/>
            <person name="Lukacs Z."/>
            <person name="Mihaltcheva S."/>
            <person name="Morgado L.N."/>
            <person name="Niskanen T."/>
            <person name="Noordeloos M.E."/>
            <person name="Ohm R.A."/>
            <person name="Ortiz-Santana B."/>
            <person name="Ovrebo C."/>
            <person name="Racz N."/>
            <person name="Riley R."/>
            <person name="Savchenko A."/>
            <person name="Shiryaev A."/>
            <person name="Soop K."/>
            <person name="Spirin V."/>
            <person name="Szebenyi C."/>
            <person name="Tomsovsky M."/>
            <person name="Tulloss R.E."/>
            <person name="Uehling J."/>
            <person name="Grigoriev I.V."/>
            <person name="Vagvolgyi C."/>
            <person name="Papp T."/>
            <person name="Martin F.M."/>
            <person name="Miettinen O."/>
            <person name="Hibbett D.S."/>
            <person name="Nagy L.G."/>
        </authorList>
    </citation>
    <scope>NUCLEOTIDE SEQUENCE [LARGE SCALE GENOMIC DNA]</scope>
    <source>
        <strain evidence="1 2">CBS 962.96</strain>
    </source>
</reference>
<sequence length="50" mass="5951">FIRSCREAGVKPVLEPFWTRSLPYFNIFTAITPNILHQLYQGVFKHLKSW</sequence>
<feature type="non-terminal residue" evidence="1">
    <location>
        <position position="1"/>
    </location>
</feature>
<keyword evidence="2" id="KW-1185">Reference proteome</keyword>
<organism evidence="1 2">
    <name type="scientific">Dendrothele bispora (strain CBS 962.96)</name>
    <dbReference type="NCBI Taxonomy" id="1314807"/>
    <lineage>
        <taxon>Eukaryota</taxon>
        <taxon>Fungi</taxon>
        <taxon>Dikarya</taxon>
        <taxon>Basidiomycota</taxon>
        <taxon>Agaricomycotina</taxon>
        <taxon>Agaricomycetes</taxon>
        <taxon>Agaricomycetidae</taxon>
        <taxon>Agaricales</taxon>
        <taxon>Agaricales incertae sedis</taxon>
        <taxon>Dendrothele</taxon>
    </lineage>
</organism>
<dbReference type="EMBL" id="ML179120">
    <property type="protein sequence ID" value="THU99415.1"/>
    <property type="molecule type" value="Genomic_DNA"/>
</dbReference>
<feature type="non-terminal residue" evidence="1">
    <location>
        <position position="50"/>
    </location>
</feature>
<dbReference type="Pfam" id="PF18759">
    <property type="entry name" value="Plavaka"/>
    <property type="match status" value="1"/>
</dbReference>
<evidence type="ECO:0000313" key="1">
    <source>
        <dbReference type="EMBL" id="THU99415.1"/>
    </source>
</evidence>
<protein>
    <submittedName>
        <fullName evidence="1">Uncharacterized protein</fullName>
    </submittedName>
</protein>